<dbReference type="PANTHER" id="PTHR30441:SF4">
    <property type="entry name" value="PROTEIN ASMA"/>
    <property type="match status" value="1"/>
</dbReference>
<evidence type="ECO:0000256" key="1">
    <source>
        <dbReference type="SAM" id="Phobius"/>
    </source>
</evidence>
<evidence type="ECO:0000313" key="4">
    <source>
        <dbReference type="Proteomes" id="UP000282977"/>
    </source>
</evidence>
<evidence type="ECO:0000313" key="3">
    <source>
        <dbReference type="EMBL" id="RVT39577.1"/>
    </source>
</evidence>
<dbReference type="GO" id="GO:0090313">
    <property type="term" value="P:regulation of protein targeting to membrane"/>
    <property type="evidence" value="ECO:0007669"/>
    <property type="project" value="TreeGrafter"/>
</dbReference>
<feature type="domain" description="AsmA" evidence="2">
    <location>
        <begin position="18"/>
        <end position="148"/>
    </location>
</feature>
<reference evidence="3 4" key="1">
    <citation type="submission" date="2019-01" db="EMBL/GenBank/DDBJ databases">
        <authorList>
            <person name="Chen W.-M."/>
        </authorList>
    </citation>
    <scope>NUCLEOTIDE SEQUENCE [LARGE SCALE GENOMIC DNA]</scope>
    <source>
        <strain evidence="3 4">TLA-22</strain>
    </source>
</reference>
<sequence>MASEASARHRRWIIRGIAATVLLGCIALIGLAAFPFGLFKDAIAGRIGSALGTQVSIGSIERREWLSFTPTIVLRDIAVKQPAWAGKGDMVHARTIEARLPILPLLVGRGPQPEGFVAHGLTVALVRDAKGRANWQGQDKADDARDDAGTGLERLTIPDGRITVRDDKRSLNLAGSFVSDARGLRVDAAGKFHEAPARMTLRGGRIADLPPEAPYPLRLELRSPLLNLAASGQSRGALNLKAMTLDIHATAPNLKYLDDVIEAGLFGTRAIDLKARVRHTGRDWHIERMTGSIGRSKLVAKADVLKREGRTKIDADIHFSAFDFDDLSDAEGKARAATIEARIGPRVLPGTRINLAKVGPTDGVIRFRADRLLLEGSAFRSLSGVIRLDGKLLTLDDVVAGMSSGRMSGKVSIDQRGGAAYPILALDLAFQDGRLETLMGSRDATGPLRGRVVLKGAGDTIREALARADGRAGLLVRGGTVKRTFAAVLGQDLGKAIGAVLRDKEAEVPLRCLAIGFAARDGVLTPSPFLVETGISVGQGQGRLSLADERIALSIKGRSRDPSPLRLADPIQVGGTFSAPSLSAAGKPPGSKVGAGSVLSALGKSVGRALGLGKDRAPADAAIPAALDCDRLGRQIL</sequence>
<dbReference type="EMBL" id="RZUL01000006">
    <property type="protein sequence ID" value="RVT39577.1"/>
    <property type="molecule type" value="Genomic_DNA"/>
</dbReference>
<protein>
    <submittedName>
        <fullName evidence="3">AsmA family protein</fullName>
    </submittedName>
</protein>
<dbReference type="Proteomes" id="UP000282977">
    <property type="component" value="Unassembled WGS sequence"/>
</dbReference>
<dbReference type="OrthoDB" id="7578660at2"/>
<feature type="transmembrane region" description="Helical" evidence="1">
    <location>
        <begin position="12"/>
        <end position="39"/>
    </location>
</feature>
<keyword evidence="1" id="KW-0812">Transmembrane</keyword>
<proteinExistence type="predicted"/>
<keyword evidence="4" id="KW-1185">Reference proteome</keyword>
<name>A0A437J4D0_9SPHN</name>
<comment type="caution">
    <text evidence="3">The sequence shown here is derived from an EMBL/GenBank/DDBJ whole genome shotgun (WGS) entry which is preliminary data.</text>
</comment>
<evidence type="ECO:0000259" key="2">
    <source>
        <dbReference type="Pfam" id="PF05170"/>
    </source>
</evidence>
<dbReference type="GO" id="GO:0005886">
    <property type="term" value="C:plasma membrane"/>
    <property type="evidence" value="ECO:0007669"/>
    <property type="project" value="TreeGrafter"/>
</dbReference>
<gene>
    <name evidence="3" type="ORF">ENE74_14520</name>
</gene>
<dbReference type="InterPro" id="IPR007844">
    <property type="entry name" value="AsmA"/>
</dbReference>
<accession>A0A437J4D0</accession>
<dbReference type="Pfam" id="PF05170">
    <property type="entry name" value="AsmA"/>
    <property type="match status" value="1"/>
</dbReference>
<keyword evidence="1" id="KW-1133">Transmembrane helix</keyword>
<dbReference type="AlphaFoldDB" id="A0A437J4D0"/>
<keyword evidence="1" id="KW-0472">Membrane</keyword>
<dbReference type="InterPro" id="IPR052894">
    <property type="entry name" value="AsmA-related"/>
</dbReference>
<organism evidence="3 4">
    <name type="scientific">Sphingobium algorifonticola</name>
    <dbReference type="NCBI Taxonomy" id="2008318"/>
    <lineage>
        <taxon>Bacteria</taxon>
        <taxon>Pseudomonadati</taxon>
        <taxon>Pseudomonadota</taxon>
        <taxon>Alphaproteobacteria</taxon>
        <taxon>Sphingomonadales</taxon>
        <taxon>Sphingomonadaceae</taxon>
        <taxon>Sphingobium</taxon>
    </lineage>
</organism>
<dbReference type="PANTHER" id="PTHR30441">
    <property type="entry name" value="DUF748 DOMAIN-CONTAINING PROTEIN"/>
    <property type="match status" value="1"/>
</dbReference>